<dbReference type="AlphaFoldDB" id="A0A1A8CYX6"/>
<reference evidence="2" key="1">
    <citation type="submission" date="2016-05" db="EMBL/GenBank/DDBJ databases">
        <authorList>
            <person name="Lavstsen T."/>
            <person name="Jespersen J.S."/>
        </authorList>
    </citation>
    <scope>NUCLEOTIDE SEQUENCE</scope>
    <source>
        <tissue evidence="2">Brain</tissue>
    </source>
</reference>
<reference evidence="2" key="2">
    <citation type="submission" date="2016-06" db="EMBL/GenBank/DDBJ databases">
        <title>The genome of a short-lived fish provides insights into sex chromosome evolution and the genetic control of aging.</title>
        <authorList>
            <person name="Reichwald K."/>
            <person name="Felder M."/>
            <person name="Petzold A."/>
            <person name="Koch P."/>
            <person name="Groth M."/>
            <person name="Platzer M."/>
        </authorList>
    </citation>
    <scope>NUCLEOTIDE SEQUENCE</scope>
    <source>
        <tissue evidence="2">Brain</tissue>
    </source>
</reference>
<evidence type="ECO:0000313" key="2">
    <source>
        <dbReference type="EMBL" id="SBP84050.1"/>
    </source>
</evidence>
<feature type="non-terminal residue" evidence="2">
    <location>
        <position position="32"/>
    </location>
</feature>
<dbReference type="EMBL" id="HADZ01020109">
    <property type="protein sequence ID" value="SBP84050.1"/>
    <property type="molecule type" value="Transcribed_RNA"/>
</dbReference>
<proteinExistence type="predicted"/>
<feature type="non-terminal residue" evidence="2">
    <location>
        <position position="1"/>
    </location>
</feature>
<feature type="compositionally biased region" description="Low complexity" evidence="1">
    <location>
        <begin position="1"/>
        <end position="15"/>
    </location>
</feature>
<evidence type="ECO:0000256" key="1">
    <source>
        <dbReference type="SAM" id="MobiDB-lite"/>
    </source>
</evidence>
<gene>
    <name evidence="2" type="primary">ALMS1</name>
</gene>
<feature type="region of interest" description="Disordered" evidence="1">
    <location>
        <begin position="1"/>
        <end position="32"/>
    </location>
</feature>
<accession>A0A1A8CYX6</accession>
<organism evidence="2">
    <name type="scientific">Nothobranchius kadleci</name>
    <name type="common">African annual killifish</name>
    <dbReference type="NCBI Taxonomy" id="1051664"/>
    <lineage>
        <taxon>Eukaryota</taxon>
        <taxon>Metazoa</taxon>
        <taxon>Chordata</taxon>
        <taxon>Craniata</taxon>
        <taxon>Vertebrata</taxon>
        <taxon>Euteleostomi</taxon>
        <taxon>Actinopterygii</taxon>
        <taxon>Neopterygii</taxon>
        <taxon>Teleostei</taxon>
        <taxon>Neoteleostei</taxon>
        <taxon>Acanthomorphata</taxon>
        <taxon>Ovalentaria</taxon>
        <taxon>Atherinomorphae</taxon>
        <taxon>Cyprinodontiformes</taxon>
        <taxon>Nothobranchiidae</taxon>
        <taxon>Nothobranchius</taxon>
    </lineage>
</organism>
<sequence>LLTQISQSHGSIHSSRQTAGVQTGSERRRKEI</sequence>
<name>A0A1A8CYX6_NOTKA</name>
<protein>
    <submittedName>
        <fullName evidence="2">Alstrom syndrome 1</fullName>
    </submittedName>
</protein>